<evidence type="ECO:0000259" key="2">
    <source>
        <dbReference type="PROSITE" id="PS50883"/>
    </source>
</evidence>
<keyword evidence="1" id="KW-0472">Membrane</keyword>
<dbReference type="InterPro" id="IPR035919">
    <property type="entry name" value="EAL_sf"/>
</dbReference>
<dbReference type="NCBIfam" id="TIGR00254">
    <property type="entry name" value="GGDEF"/>
    <property type="match status" value="1"/>
</dbReference>
<evidence type="ECO:0000259" key="3">
    <source>
        <dbReference type="PROSITE" id="PS50887"/>
    </source>
</evidence>
<dbReference type="PROSITE" id="PS50887">
    <property type="entry name" value="GGDEF"/>
    <property type="match status" value="1"/>
</dbReference>
<reference evidence="5" key="1">
    <citation type="journal article" date="2019" name="Int. J. Syst. Evol. Microbiol.">
        <title>The Global Catalogue of Microorganisms (GCM) 10K type strain sequencing project: providing services to taxonomists for standard genome sequencing and annotation.</title>
        <authorList>
            <consortium name="The Broad Institute Genomics Platform"/>
            <consortium name="The Broad Institute Genome Sequencing Center for Infectious Disease"/>
            <person name="Wu L."/>
            <person name="Ma J."/>
        </authorList>
    </citation>
    <scope>NUCLEOTIDE SEQUENCE [LARGE SCALE GENOMIC DNA]</scope>
    <source>
        <strain evidence="5">KCTC 52677</strain>
    </source>
</reference>
<dbReference type="CDD" id="cd01948">
    <property type="entry name" value="EAL"/>
    <property type="match status" value="1"/>
</dbReference>
<proteinExistence type="predicted"/>
<feature type="transmembrane region" description="Helical" evidence="1">
    <location>
        <begin position="55"/>
        <end position="77"/>
    </location>
</feature>
<feature type="transmembrane region" description="Helical" evidence="1">
    <location>
        <begin position="147"/>
        <end position="164"/>
    </location>
</feature>
<dbReference type="SUPFAM" id="SSF141868">
    <property type="entry name" value="EAL domain-like"/>
    <property type="match status" value="1"/>
</dbReference>
<dbReference type="SUPFAM" id="SSF55073">
    <property type="entry name" value="Nucleotide cyclase"/>
    <property type="match status" value="1"/>
</dbReference>
<dbReference type="InterPro" id="IPR001633">
    <property type="entry name" value="EAL_dom"/>
</dbReference>
<feature type="transmembrane region" description="Helical" evidence="1">
    <location>
        <begin position="98"/>
        <end position="117"/>
    </location>
</feature>
<dbReference type="Gene3D" id="3.30.70.270">
    <property type="match status" value="1"/>
</dbReference>
<keyword evidence="1" id="KW-0812">Transmembrane</keyword>
<feature type="transmembrane region" description="Helical" evidence="1">
    <location>
        <begin position="170"/>
        <end position="192"/>
    </location>
</feature>
<dbReference type="InterPro" id="IPR043128">
    <property type="entry name" value="Rev_trsase/Diguanyl_cyclase"/>
</dbReference>
<dbReference type="EMBL" id="JBHRSP010000012">
    <property type="protein sequence ID" value="MFC3072915.1"/>
    <property type="molecule type" value="Genomic_DNA"/>
</dbReference>
<dbReference type="SMART" id="SM00267">
    <property type="entry name" value="GGDEF"/>
    <property type="match status" value="1"/>
</dbReference>
<evidence type="ECO:0000313" key="4">
    <source>
        <dbReference type="EMBL" id="MFC3072915.1"/>
    </source>
</evidence>
<dbReference type="PANTHER" id="PTHR44757:SF2">
    <property type="entry name" value="BIOFILM ARCHITECTURE MAINTENANCE PROTEIN MBAA"/>
    <property type="match status" value="1"/>
</dbReference>
<dbReference type="Pfam" id="PF00990">
    <property type="entry name" value="GGDEF"/>
    <property type="match status" value="1"/>
</dbReference>
<dbReference type="RefSeq" id="WP_257314351.1">
    <property type="nucleotide sequence ID" value="NZ_JANFDG010000006.1"/>
</dbReference>
<accession>A0ABV7DDL4</accession>
<evidence type="ECO:0000313" key="5">
    <source>
        <dbReference type="Proteomes" id="UP001595377"/>
    </source>
</evidence>
<evidence type="ECO:0000256" key="1">
    <source>
        <dbReference type="SAM" id="Phobius"/>
    </source>
</evidence>
<dbReference type="InterPro" id="IPR000160">
    <property type="entry name" value="GGDEF_dom"/>
</dbReference>
<protein>
    <submittedName>
        <fullName evidence="4">Bifunctional diguanylate cyclase/phosphodiesterase</fullName>
    </submittedName>
</protein>
<gene>
    <name evidence="4" type="ORF">ACFOHH_07370</name>
</gene>
<dbReference type="Pfam" id="PF00563">
    <property type="entry name" value="EAL"/>
    <property type="match status" value="1"/>
</dbReference>
<feature type="domain" description="GGDEF" evidence="3">
    <location>
        <begin position="253"/>
        <end position="386"/>
    </location>
</feature>
<feature type="transmembrane region" description="Helical" evidence="1">
    <location>
        <begin position="32"/>
        <end position="49"/>
    </location>
</feature>
<organism evidence="4 5">
    <name type="scientific">Shinella pollutisoli</name>
    <dbReference type="NCBI Taxonomy" id="2250594"/>
    <lineage>
        <taxon>Bacteria</taxon>
        <taxon>Pseudomonadati</taxon>
        <taxon>Pseudomonadota</taxon>
        <taxon>Alphaproteobacteria</taxon>
        <taxon>Hyphomicrobiales</taxon>
        <taxon>Rhizobiaceae</taxon>
        <taxon>Shinella</taxon>
    </lineage>
</organism>
<sequence>MFGSLKSILSIESDNPELVQAQLAAFTKQVPLLYFILVTNTVALTATHFDTAPALLTLGVPGILYAVCVLRLVNWRLSRNRLHRHGQAVAKLRATQRLTVVLGAVFFAWSISLYPYGDALQRAHVAFYVANTVIGCIFCLMHLRAAALMLTAIVLVPFTVFFSATGNPVFIALALNVALVAVAMVFILFTYYRDFEALIRSQKELTARQAETQRLSDENHRLANLDSLTNLPNRRQFRTELERRLAEAEADGTAVALGLVDLDGFKPVNDTFGHGVGDRLLMEVGERLSAFSGRGIFPARLGGDEFGLIILGCGCPERLRALGEEICLVLAEPYILNGLTARISGSLGVSILGEAGTTADRLFDRADFALYLAKQNFRGTTVVFSAEHEAEINEQGRIQQALRAADLEAEMSLVFQPQVDADTGRVSGYEALARWESPLVGAVPPGAFIRAAERSGLIGRLTEVLMRKALAAAHAWPDDVRLSINLSTRDIVSNRTVDGLLDIIAESGVDPARLDIEVTETAVMRNFELARENLMRFKARGIGIALDDFGTGHSSLNYVHKLPLTKIKIDRSFIVDIATNELSRSIVRTIVDLSRNVGCVCVVEGMETHEQVLALRRLGCRMMQGYYFARPQTLEETLSRHSLPADATKAARKTG</sequence>
<dbReference type="InterPro" id="IPR029787">
    <property type="entry name" value="Nucleotide_cyclase"/>
</dbReference>
<comment type="caution">
    <text evidence="4">The sequence shown here is derived from an EMBL/GenBank/DDBJ whole genome shotgun (WGS) entry which is preliminary data.</text>
</comment>
<dbReference type="PANTHER" id="PTHR44757">
    <property type="entry name" value="DIGUANYLATE CYCLASE DGCP"/>
    <property type="match status" value="1"/>
</dbReference>
<keyword evidence="5" id="KW-1185">Reference proteome</keyword>
<feature type="domain" description="EAL" evidence="2">
    <location>
        <begin position="395"/>
        <end position="645"/>
    </location>
</feature>
<dbReference type="InterPro" id="IPR052155">
    <property type="entry name" value="Biofilm_reg_signaling"/>
</dbReference>
<name>A0ABV7DDL4_9HYPH</name>
<dbReference type="SMART" id="SM00052">
    <property type="entry name" value="EAL"/>
    <property type="match status" value="1"/>
</dbReference>
<dbReference type="Gene3D" id="3.20.20.450">
    <property type="entry name" value="EAL domain"/>
    <property type="match status" value="1"/>
</dbReference>
<dbReference type="PROSITE" id="PS50883">
    <property type="entry name" value="EAL"/>
    <property type="match status" value="1"/>
</dbReference>
<dbReference type="Proteomes" id="UP001595377">
    <property type="component" value="Unassembled WGS sequence"/>
</dbReference>
<dbReference type="CDD" id="cd01949">
    <property type="entry name" value="GGDEF"/>
    <property type="match status" value="1"/>
</dbReference>
<keyword evidence="1" id="KW-1133">Transmembrane helix</keyword>